<accession>A0A2U3JW61</accession>
<evidence type="ECO:0008006" key="5">
    <source>
        <dbReference type="Google" id="ProtNLM"/>
    </source>
</evidence>
<organism evidence="3 4">
    <name type="scientific">Candidatus Sulfotelmatobacter kueseliae</name>
    <dbReference type="NCBI Taxonomy" id="2042962"/>
    <lineage>
        <taxon>Bacteria</taxon>
        <taxon>Pseudomonadati</taxon>
        <taxon>Acidobacteriota</taxon>
        <taxon>Terriglobia</taxon>
        <taxon>Terriglobales</taxon>
        <taxon>Candidatus Korobacteraceae</taxon>
        <taxon>Candidatus Sulfotelmatobacter</taxon>
    </lineage>
</organism>
<gene>
    <name evidence="3" type="ORF">SBA1_100055</name>
</gene>
<keyword evidence="2" id="KW-0732">Signal</keyword>
<feature type="chain" id="PRO_5015502529" description="Outer membrane lipoprotein-sorting protein" evidence="2">
    <location>
        <begin position="27"/>
        <end position="295"/>
    </location>
</feature>
<feature type="region of interest" description="Disordered" evidence="1">
    <location>
        <begin position="270"/>
        <end position="295"/>
    </location>
</feature>
<evidence type="ECO:0000256" key="1">
    <source>
        <dbReference type="SAM" id="MobiDB-lite"/>
    </source>
</evidence>
<dbReference type="EMBL" id="OMOD01000002">
    <property type="protein sequence ID" value="SPF31599.1"/>
    <property type="molecule type" value="Genomic_DNA"/>
</dbReference>
<proteinExistence type="predicted"/>
<feature type="compositionally biased region" description="Polar residues" evidence="1">
    <location>
        <begin position="284"/>
        <end position="295"/>
    </location>
</feature>
<sequence>MKLLPRRLLFSLVLLACGLAATLLNAQEGPLDTTLPQGTTPEEIIKHFAAKETEFAKAREQYTYRQDVKVETVDGDTVDGQYHEVFDVLFDDKGKRIENVVFAPQSSLQKIYMSEEDMQDIRHRLPFVLTEQDLPEYNILYVGQQQEDELHCYVFDIAPKKIEGKKRYFQGRVWVDSHDFQIVKTYGKTVPDLCNGHPCNEAKKHGDQENLFPKFTTWRQQIDGQYWFPVYTRADDELHFKMEDVHIREIVKYEDYKRFGTNVKILYEGKEIPSGEKKPDQNKPDQNPPGQTKPQ</sequence>
<evidence type="ECO:0000313" key="3">
    <source>
        <dbReference type="EMBL" id="SPF31599.1"/>
    </source>
</evidence>
<evidence type="ECO:0000256" key="2">
    <source>
        <dbReference type="SAM" id="SignalP"/>
    </source>
</evidence>
<dbReference type="Proteomes" id="UP000238701">
    <property type="component" value="Unassembled WGS sequence"/>
</dbReference>
<evidence type="ECO:0000313" key="4">
    <source>
        <dbReference type="Proteomes" id="UP000238701"/>
    </source>
</evidence>
<reference evidence="4" key="1">
    <citation type="submission" date="2018-02" db="EMBL/GenBank/DDBJ databases">
        <authorList>
            <person name="Hausmann B."/>
        </authorList>
    </citation>
    <scope>NUCLEOTIDE SEQUENCE [LARGE SCALE GENOMIC DNA]</scope>
    <source>
        <strain evidence="4">Peat soil MAG SbA1</strain>
    </source>
</reference>
<name>A0A2U3JW61_9BACT</name>
<dbReference type="AlphaFoldDB" id="A0A2U3JW61"/>
<protein>
    <recommendedName>
        <fullName evidence="5">Outer membrane lipoprotein-sorting protein</fullName>
    </recommendedName>
</protein>
<feature type="signal peptide" evidence="2">
    <location>
        <begin position="1"/>
        <end position="26"/>
    </location>
</feature>
<feature type="compositionally biased region" description="Basic and acidic residues" evidence="1">
    <location>
        <begin position="270"/>
        <end position="283"/>
    </location>
</feature>